<sequence>MCALWSLDGVDIRWLGHLDDVGQVDIKVGIEIGRFGGSSAKSSGSPGGSDGQWRSPVDRDGGGELDKSSGVINNTHVMEGPTDCSIGVFSGGTSTTTDILSVGPEGGQVIKDKLTVSGVFMDEVPEPMHPDDSIPRGLHGKLQVNDVVSKVSWVKAVGDNPLTIVVNKLANCAGIFQRWNTLGKKSAARCVAEKKKELADCREFKRGLKKDLSFLATLWELNNREDGITSSDPTLAKVQAVLDEYKDIMPKELLKKLPPRREVDHQIELELGAKPLTMAPYRMAPPELEELRK</sequence>
<dbReference type="EMBL" id="JAUESC010000004">
    <property type="protein sequence ID" value="KAK0596255.1"/>
    <property type="molecule type" value="Genomic_DNA"/>
</dbReference>
<organism evidence="2 3">
    <name type="scientific">Acer saccharum</name>
    <name type="common">Sugar maple</name>
    <dbReference type="NCBI Taxonomy" id="4024"/>
    <lineage>
        <taxon>Eukaryota</taxon>
        <taxon>Viridiplantae</taxon>
        <taxon>Streptophyta</taxon>
        <taxon>Embryophyta</taxon>
        <taxon>Tracheophyta</taxon>
        <taxon>Spermatophyta</taxon>
        <taxon>Magnoliopsida</taxon>
        <taxon>eudicotyledons</taxon>
        <taxon>Gunneridae</taxon>
        <taxon>Pentapetalae</taxon>
        <taxon>rosids</taxon>
        <taxon>malvids</taxon>
        <taxon>Sapindales</taxon>
        <taxon>Sapindaceae</taxon>
        <taxon>Hippocastanoideae</taxon>
        <taxon>Acereae</taxon>
        <taxon>Acer</taxon>
    </lineage>
</organism>
<evidence type="ECO:0000256" key="1">
    <source>
        <dbReference type="SAM" id="MobiDB-lite"/>
    </source>
</evidence>
<proteinExistence type="predicted"/>
<name>A0AA39SSI4_ACESA</name>
<protein>
    <submittedName>
        <fullName evidence="2">Uncharacterized protein</fullName>
    </submittedName>
</protein>
<comment type="caution">
    <text evidence="2">The sequence shown here is derived from an EMBL/GenBank/DDBJ whole genome shotgun (WGS) entry which is preliminary data.</text>
</comment>
<reference evidence="2" key="1">
    <citation type="journal article" date="2022" name="Plant J.">
        <title>Strategies of tolerance reflected in two North American maple genomes.</title>
        <authorList>
            <person name="McEvoy S.L."/>
            <person name="Sezen U.U."/>
            <person name="Trouern-Trend A."/>
            <person name="McMahon S.M."/>
            <person name="Schaberg P.G."/>
            <person name="Yang J."/>
            <person name="Wegrzyn J.L."/>
            <person name="Swenson N.G."/>
        </authorList>
    </citation>
    <scope>NUCLEOTIDE SEQUENCE</scope>
    <source>
        <strain evidence="2">NS2018</strain>
    </source>
</reference>
<gene>
    <name evidence="2" type="ORF">LWI29_014146</name>
</gene>
<feature type="region of interest" description="Disordered" evidence="1">
    <location>
        <begin position="37"/>
        <end position="70"/>
    </location>
</feature>
<dbReference type="Proteomes" id="UP001168877">
    <property type="component" value="Unassembled WGS sequence"/>
</dbReference>
<dbReference type="AlphaFoldDB" id="A0AA39SSI4"/>
<evidence type="ECO:0000313" key="2">
    <source>
        <dbReference type="EMBL" id="KAK0596255.1"/>
    </source>
</evidence>
<accession>A0AA39SSI4</accession>
<reference evidence="2" key="2">
    <citation type="submission" date="2023-06" db="EMBL/GenBank/DDBJ databases">
        <authorList>
            <person name="Swenson N.G."/>
            <person name="Wegrzyn J.L."/>
            <person name="Mcevoy S.L."/>
        </authorList>
    </citation>
    <scope>NUCLEOTIDE SEQUENCE</scope>
    <source>
        <strain evidence="2">NS2018</strain>
        <tissue evidence="2">Leaf</tissue>
    </source>
</reference>
<dbReference type="PANTHER" id="PTHR15503">
    <property type="entry name" value="LDOC1 RELATED"/>
    <property type="match status" value="1"/>
</dbReference>
<dbReference type="PANTHER" id="PTHR15503:SF45">
    <property type="entry name" value="RNA-DIRECTED DNA POLYMERASE HOMOLOG"/>
    <property type="match status" value="1"/>
</dbReference>
<evidence type="ECO:0000313" key="3">
    <source>
        <dbReference type="Proteomes" id="UP001168877"/>
    </source>
</evidence>
<feature type="compositionally biased region" description="Basic and acidic residues" evidence="1">
    <location>
        <begin position="56"/>
        <end position="67"/>
    </location>
</feature>
<keyword evidence="3" id="KW-1185">Reference proteome</keyword>
<dbReference type="InterPro" id="IPR032567">
    <property type="entry name" value="RTL1-rel"/>
</dbReference>